<feature type="domain" description="Serine aminopeptidase S33" evidence="2">
    <location>
        <begin position="96"/>
        <end position="143"/>
    </location>
</feature>
<dbReference type="OrthoDB" id="2498029at2759"/>
<dbReference type="SUPFAM" id="SSF53474">
    <property type="entry name" value="alpha/beta-Hydrolases"/>
    <property type="match status" value="2"/>
</dbReference>
<name>A0A6A4K9K9_9ERIC</name>
<feature type="domain" description="Serine aminopeptidase S33" evidence="2">
    <location>
        <begin position="287"/>
        <end position="334"/>
    </location>
</feature>
<proteinExistence type="predicted"/>
<organism evidence="3">
    <name type="scientific">Rhododendron williamsianum</name>
    <dbReference type="NCBI Taxonomy" id="262921"/>
    <lineage>
        <taxon>Eukaryota</taxon>
        <taxon>Viridiplantae</taxon>
        <taxon>Streptophyta</taxon>
        <taxon>Embryophyta</taxon>
        <taxon>Tracheophyta</taxon>
        <taxon>Spermatophyta</taxon>
        <taxon>Magnoliopsida</taxon>
        <taxon>eudicotyledons</taxon>
        <taxon>Gunneridae</taxon>
        <taxon>Pentapetalae</taxon>
        <taxon>asterids</taxon>
        <taxon>Ericales</taxon>
        <taxon>Ericaceae</taxon>
        <taxon>Ericoideae</taxon>
        <taxon>Rhodoreae</taxon>
        <taxon>Rhododendron</taxon>
    </lineage>
</organism>
<accession>A0A6A4K9K9</accession>
<reference evidence="3" key="1">
    <citation type="journal article" date="2019" name="Genome Biol. Evol.">
        <title>The Rhododendron genome and chromosomal organization provide insight into shared whole-genome duplications across the heath family (Ericaceae).</title>
        <authorList>
            <person name="Soza V.L."/>
            <person name="Lindsley D."/>
            <person name="Waalkes A."/>
            <person name="Ramage E."/>
            <person name="Patwardhan R.P."/>
            <person name="Burton J.N."/>
            <person name="Adey A."/>
            <person name="Kumar A."/>
            <person name="Qiu R."/>
            <person name="Shendure J."/>
            <person name="Hall B."/>
        </authorList>
    </citation>
    <scope>NUCLEOTIDE SEQUENCE</scope>
    <source>
        <strain evidence="3">RSF 1966-606</strain>
    </source>
</reference>
<dbReference type="InterPro" id="IPR029058">
    <property type="entry name" value="AB_hydrolase_fold"/>
</dbReference>
<dbReference type="AlphaFoldDB" id="A0A6A4K9K9"/>
<gene>
    <name evidence="3" type="ORF">C3L33_22758</name>
</gene>
<comment type="caution">
    <text evidence="3">The sequence shown here is derived from an EMBL/GenBank/DDBJ whole genome shotgun (WGS) entry which is preliminary data.</text>
</comment>
<dbReference type="Gene3D" id="3.40.50.1820">
    <property type="entry name" value="alpha/beta hydrolase"/>
    <property type="match status" value="2"/>
</dbReference>
<dbReference type="InterPro" id="IPR051044">
    <property type="entry name" value="MAG_DAG_Lipase"/>
</dbReference>
<evidence type="ECO:0000313" key="3">
    <source>
        <dbReference type="EMBL" id="KAE9445343.1"/>
    </source>
</evidence>
<sequence>MNNMQEFVLNSRGMKFFTCRWLPANCEPKALIFLCHGYAMESSISMKGNIFLFHGKTIRVEFETIPKTPYKGKKYQSKQISSKTCEVNWDRNKASKTGYGVYGMDYEGHGKSSGLQGYVPNFDEVVTDCSDHYTRISGYRKKSSPINLPTLRGRKTWKIENFDGRINGRSSGTSVHRKKPPSGTVPYWLHPCVRGTDRATKGLIGGGCGLFSGRDERRSERQKRGHPMPEVRQSPEVDNGTSIADDVRPPALVVNVLTKLCRIIPTWKIIPTPDIIDVACRDPEVRQEVSIPFLIVHGVEDKVTDPSVSNLLYESACSKDKSFKLYPGMWHSLTYGELPENIDVVFEDVTSWLDDRVAMRETQLEHEQKFENDELLKGKSVIETV</sequence>
<dbReference type="InterPro" id="IPR022742">
    <property type="entry name" value="Hydrolase_4"/>
</dbReference>
<feature type="region of interest" description="Disordered" evidence="1">
    <location>
        <begin position="210"/>
        <end position="243"/>
    </location>
</feature>
<dbReference type="PANTHER" id="PTHR11614">
    <property type="entry name" value="PHOSPHOLIPASE-RELATED"/>
    <property type="match status" value="1"/>
</dbReference>
<evidence type="ECO:0000256" key="1">
    <source>
        <dbReference type="SAM" id="MobiDB-lite"/>
    </source>
</evidence>
<dbReference type="EMBL" id="QEFC01004232">
    <property type="protein sequence ID" value="KAE9445343.1"/>
    <property type="molecule type" value="Genomic_DNA"/>
</dbReference>
<protein>
    <recommendedName>
        <fullName evidence="2">Serine aminopeptidase S33 domain-containing protein</fullName>
    </recommendedName>
</protein>
<feature type="non-terminal residue" evidence="3">
    <location>
        <position position="1"/>
    </location>
</feature>
<evidence type="ECO:0000259" key="2">
    <source>
        <dbReference type="Pfam" id="PF12146"/>
    </source>
</evidence>
<dbReference type="Pfam" id="PF12146">
    <property type="entry name" value="Hydrolase_4"/>
    <property type="match status" value="2"/>
</dbReference>